<gene>
    <name evidence="2" type="ORF">COV34_00835</name>
</gene>
<evidence type="ECO:0000313" key="3">
    <source>
        <dbReference type="Proteomes" id="UP000231333"/>
    </source>
</evidence>
<accession>A0A2H0QWH4</accession>
<name>A0A2H0QWH4_9BACT</name>
<feature type="domain" description="YgjP-like metallopeptidase" evidence="1">
    <location>
        <begin position="43"/>
        <end position="90"/>
    </location>
</feature>
<dbReference type="PANTHER" id="PTHR30399:SF1">
    <property type="entry name" value="UTP PYROPHOSPHATASE"/>
    <property type="match status" value="1"/>
</dbReference>
<reference evidence="2 3" key="1">
    <citation type="submission" date="2017-09" db="EMBL/GenBank/DDBJ databases">
        <title>Depth-based differentiation of microbial function through sediment-hosted aquifers and enrichment of novel symbionts in the deep terrestrial subsurface.</title>
        <authorList>
            <person name="Probst A.J."/>
            <person name="Ladd B."/>
            <person name="Jarett J.K."/>
            <person name="Geller-Mcgrath D.E."/>
            <person name="Sieber C.M."/>
            <person name="Emerson J.B."/>
            <person name="Anantharaman K."/>
            <person name="Thomas B.C."/>
            <person name="Malmstrom R."/>
            <person name="Stieglmeier M."/>
            <person name="Klingl A."/>
            <person name="Woyke T."/>
            <person name="Ryan C.M."/>
            <person name="Banfield J.F."/>
        </authorList>
    </citation>
    <scope>NUCLEOTIDE SEQUENCE [LARGE SCALE GENOMIC DNA]</scope>
    <source>
        <strain evidence="2">CG10_big_fil_rev_8_21_14_0_10_42_12</strain>
    </source>
</reference>
<dbReference type="GO" id="GO:0016787">
    <property type="term" value="F:hydrolase activity"/>
    <property type="evidence" value="ECO:0007669"/>
    <property type="project" value="UniProtKB-KW"/>
</dbReference>
<dbReference type="Proteomes" id="UP000231333">
    <property type="component" value="Unassembled WGS sequence"/>
</dbReference>
<protein>
    <submittedName>
        <fullName evidence="2">Metal-dependent hydrolase</fullName>
    </submittedName>
</protein>
<dbReference type="Pfam" id="PF01863">
    <property type="entry name" value="YgjP-like"/>
    <property type="match status" value="2"/>
</dbReference>
<dbReference type="AlphaFoldDB" id="A0A2H0QWH4"/>
<dbReference type="EMBL" id="PCXL01000009">
    <property type="protein sequence ID" value="PIR38608.1"/>
    <property type="molecule type" value="Genomic_DNA"/>
</dbReference>
<organism evidence="2 3">
    <name type="scientific">Candidatus Zambryskibacteria bacterium CG10_big_fil_rev_8_21_14_0_10_42_12</name>
    <dbReference type="NCBI Taxonomy" id="1975115"/>
    <lineage>
        <taxon>Bacteria</taxon>
        <taxon>Candidatus Zambryskiibacteriota</taxon>
    </lineage>
</organism>
<sequence>MCRVYYNNMSDPVRSKKLKISAEDASRTSNGISYTIKKHRRAKYMRLSVYPDGRVVLTLPYWVAKYKGKDYVEEKREWILEQIKNYEKKQEGKITLTRTDYLRHKEAARKLITERVAYFNQFYNFSYKRISVKDTRTMWGSCSAKGNLNFNYKLLFLTPEQRDYVIVHELCHLKELNHSRRFWDLVRQQVPNMEQIKKELRTKKIL</sequence>
<proteinExistence type="predicted"/>
<evidence type="ECO:0000259" key="1">
    <source>
        <dbReference type="Pfam" id="PF01863"/>
    </source>
</evidence>
<dbReference type="CDD" id="cd07344">
    <property type="entry name" value="M48_yhfN_like"/>
    <property type="match status" value="1"/>
</dbReference>
<feature type="domain" description="YgjP-like metallopeptidase" evidence="1">
    <location>
        <begin position="105"/>
        <end position="202"/>
    </location>
</feature>
<comment type="caution">
    <text evidence="2">The sequence shown here is derived from an EMBL/GenBank/DDBJ whole genome shotgun (WGS) entry which is preliminary data.</text>
</comment>
<dbReference type="InterPro" id="IPR053136">
    <property type="entry name" value="UTP_pyrophosphatase-like"/>
</dbReference>
<dbReference type="PANTHER" id="PTHR30399">
    <property type="entry name" value="UNCHARACTERIZED PROTEIN YGJP"/>
    <property type="match status" value="1"/>
</dbReference>
<dbReference type="Gene3D" id="3.30.2010.10">
    <property type="entry name" value="Metalloproteases ('zincins'), catalytic domain"/>
    <property type="match status" value="1"/>
</dbReference>
<dbReference type="InterPro" id="IPR002725">
    <property type="entry name" value="YgjP-like_metallopeptidase"/>
</dbReference>
<evidence type="ECO:0000313" key="2">
    <source>
        <dbReference type="EMBL" id="PIR38608.1"/>
    </source>
</evidence>
<keyword evidence="2" id="KW-0378">Hydrolase</keyword>